<comment type="caution">
    <text evidence="3">The sequence shown here is derived from an EMBL/GenBank/DDBJ whole genome shotgun (WGS) entry which is preliminary data.</text>
</comment>
<evidence type="ECO:0000313" key="3">
    <source>
        <dbReference type="EMBL" id="SPN97265.1"/>
    </source>
</evidence>
<dbReference type="PANTHER" id="PTHR14778:SF2">
    <property type="entry name" value="KINETOCHORE-ASSOCIATED PROTEIN DSN1 HOMOLOG"/>
    <property type="match status" value="1"/>
</dbReference>
<protein>
    <recommendedName>
        <fullName evidence="5">Kinetochore protein mis13</fullName>
    </recommendedName>
</protein>
<dbReference type="PANTHER" id="PTHR14778">
    <property type="entry name" value="KINETOCHORE-ASSOCIATED PROTEIN DSN1 HOMOLOG"/>
    <property type="match status" value="1"/>
</dbReference>
<dbReference type="GO" id="GO:0007059">
    <property type="term" value="P:chromosome segregation"/>
    <property type="evidence" value="ECO:0007669"/>
    <property type="project" value="InterPro"/>
</dbReference>
<reference evidence="3" key="1">
    <citation type="submission" date="2018-03" db="EMBL/GenBank/DDBJ databases">
        <authorList>
            <person name="Guldener U."/>
        </authorList>
    </citation>
    <scope>NUCLEOTIDE SEQUENCE</scope>
</reference>
<evidence type="ECO:0000313" key="4">
    <source>
        <dbReference type="Proteomes" id="UP001187682"/>
    </source>
</evidence>
<accession>A0AAE8MPW5</accession>
<gene>
    <name evidence="3" type="ORF">DNG_00779</name>
</gene>
<proteinExistence type="predicted"/>
<feature type="compositionally biased region" description="Basic residues" evidence="2">
    <location>
        <begin position="83"/>
        <end position="92"/>
    </location>
</feature>
<keyword evidence="4" id="KW-1185">Reference proteome</keyword>
<feature type="coiled-coil region" evidence="1">
    <location>
        <begin position="302"/>
        <end position="329"/>
    </location>
</feature>
<name>A0AAE8MPW5_9PEZI</name>
<keyword evidence="1" id="KW-0175">Coiled coil</keyword>
<evidence type="ECO:0000256" key="2">
    <source>
        <dbReference type="SAM" id="MobiDB-lite"/>
    </source>
</evidence>
<dbReference type="AlphaFoldDB" id="A0AAE8MPW5"/>
<dbReference type="EMBL" id="ONZQ02000001">
    <property type="protein sequence ID" value="SPN97265.1"/>
    <property type="molecule type" value="Genomic_DNA"/>
</dbReference>
<dbReference type="Pfam" id="PF08202">
    <property type="entry name" value="MIS13"/>
    <property type="match status" value="1"/>
</dbReference>
<evidence type="ECO:0000256" key="1">
    <source>
        <dbReference type="SAM" id="Coils"/>
    </source>
</evidence>
<dbReference type="InterPro" id="IPR013218">
    <property type="entry name" value="Dsn1/Mis13"/>
</dbReference>
<organism evidence="3 4">
    <name type="scientific">Cephalotrichum gorgonifer</name>
    <dbReference type="NCBI Taxonomy" id="2041049"/>
    <lineage>
        <taxon>Eukaryota</taxon>
        <taxon>Fungi</taxon>
        <taxon>Dikarya</taxon>
        <taxon>Ascomycota</taxon>
        <taxon>Pezizomycotina</taxon>
        <taxon>Sordariomycetes</taxon>
        <taxon>Hypocreomycetidae</taxon>
        <taxon>Microascales</taxon>
        <taxon>Microascaceae</taxon>
        <taxon>Cephalotrichum</taxon>
    </lineage>
</organism>
<feature type="region of interest" description="Disordered" evidence="2">
    <location>
        <begin position="1"/>
        <end position="197"/>
    </location>
</feature>
<dbReference type="GO" id="GO:0051301">
    <property type="term" value="P:cell division"/>
    <property type="evidence" value="ECO:0007669"/>
    <property type="project" value="InterPro"/>
</dbReference>
<dbReference type="GO" id="GO:0000444">
    <property type="term" value="C:MIS12/MIND type complex"/>
    <property type="evidence" value="ECO:0007669"/>
    <property type="project" value="InterPro"/>
</dbReference>
<dbReference type="Proteomes" id="UP001187682">
    <property type="component" value="Unassembled WGS sequence"/>
</dbReference>
<sequence>MTTVLQTRQPLQILSMSNQERRKSKRLAAQYDEQDGDFTFARASKRTKTTLSIEEAVEPAPRTKAASKTSKARTVVAEEATGAKRKSGRRRKASVEVEDEPVPAPAPAVAPKRATRRSTRRTSTEETRPNGNPRAEEPAAGTSATPVPAPAPILDSDGAERVALPLSDTPVINRNKEMRKKGGGGNRRSSLGSRGRRASSLIEMGHTALPHKEVRAAEFYKHVEEGLPEPRRMRQLLTWCGERALSEKPRLGAVDSGAILGARAIQDQLLKDFQAKSEFSNWFDREENRMAAPVSKQPNPRNIEHERKIQQLEEKIKRLREQKKMWQSLKRIRLNPEPLFPDDADPSHLPLPNEALLDPAEQKILHALTGDDTSFTAIRSRTVSRLKAVEATLGLRVDTFADHVHKLEQRVATAAREADRVLSLGAVRLREREVKEKRAAGTREVPIMEVMRSLGRILPEGDG</sequence>
<evidence type="ECO:0008006" key="5">
    <source>
        <dbReference type="Google" id="ProtNLM"/>
    </source>
</evidence>
<feature type="compositionally biased region" description="Polar residues" evidence="2">
    <location>
        <begin position="1"/>
        <end position="18"/>
    </location>
</feature>